<keyword evidence="6" id="KW-1185">Reference proteome</keyword>
<evidence type="ECO:0000259" key="4">
    <source>
        <dbReference type="Pfam" id="PF06094"/>
    </source>
</evidence>
<sequence length="346" mass="38498">MDLFAELEQLAQTAEGPLFNSEPDEASVTRWQTLFGYSPAEALHKVEVHRTDLSRLVVSDTHWDEVRTEREAQGHDRESYEYACTLAKAAATRTASRCAGHTAPRGAEKRRPASYLLKLDGPLSNPSAVKRMLGLSTAPRLIRGVADDGKLAHFFEVDGDAKARIETALRASLEDGAFQPLFVRDRRARKALSATSLHPLLGSCATLPQFRRTASTVCPSQDGYPVWYFFYGTLADRDFLAEMVGLYAVVLPDFRPASVRGGKLTTWGGKYKGMVDGTLQDVVQGRAYLVGSSEEEQSLRFFETDRYEVVRCEVRMGEETVWGLTFRFTGPSDDDHCSKRAEETPT</sequence>
<evidence type="ECO:0000256" key="3">
    <source>
        <dbReference type="ARBA" id="ARBA00030602"/>
    </source>
</evidence>
<gene>
    <name evidence="5" type="ORF">NKR23_g9269</name>
</gene>
<dbReference type="PANTHER" id="PTHR31544">
    <property type="entry name" value="AIG2-LIKE PROTEIN D"/>
    <property type="match status" value="1"/>
</dbReference>
<accession>A0AA38R693</accession>
<feature type="domain" description="Gamma-glutamylcyclotransferase AIG2-like" evidence="4">
    <location>
        <begin position="228"/>
        <end position="328"/>
    </location>
</feature>
<dbReference type="Proteomes" id="UP001174694">
    <property type="component" value="Unassembled WGS sequence"/>
</dbReference>
<dbReference type="CDD" id="cd06661">
    <property type="entry name" value="GGCT_like"/>
    <property type="match status" value="1"/>
</dbReference>
<dbReference type="InterPro" id="IPR036568">
    <property type="entry name" value="GGCT-like_sf"/>
</dbReference>
<dbReference type="SUPFAM" id="SSF110857">
    <property type="entry name" value="Gamma-glutamyl cyclotransferase-like"/>
    <property type="match status" value="1"/>
</dbReference>
<dbReference type="PANTHER" id="PTHR31544:SF4">
    <property type="entry name" value="GAMMA-GLUTAMYLCYCLOTRANSFERASE-RELATED"/>
    <property type="match status" value="1"/>
</dbReference>
<dbReference type="InterPro" id="IPR009288">
    <property type="entry name" value="AIG2-like_dom"/>
</dbReference>
<dbReference type="Gene3D" id="3.10.490.10">
    <property type="entry name" value="Gamma-glutamyl cyclotransferase-like"/>
    <property type="match status" value="1"/>
</dbReference>
<keyword evidence="2" id="KW-0808">Transferase</keyword>
<comment type="similarity">
    <text evidence="1">Belongs to the gamma-glutamylcyclotransferase family.</text>
</comment>
<evidence type="ECO:0000256" key="1">
    <source>
        <dbReference type="ARBA" id="ARBA00008861"/>
    </source>
</evidence>
<evidence type="ECO:0000256" key="2">
    <source>
        <dbReference type="ARBA" id="ARBA00022679"/>
    </source>
</evidence>
<proteinExistence type="inferred from homology"/>
<dbReference type="InterPro" id="IPR013024">
    <property type="entry name" value="GGCT-like"/>
</dbReference>
<reference evidence="5" key="1">
    <citation type="submission" date="2022-07" db="EMBL/GenBank/DDBJ databases">
        <title>Fungi with potential for degradation of polypropylene.</title>
        <authorList>
            <person name="Gostincar C."/>
        </authorList>
    </citation>
    <scope>NUCLEOTIDE SEQUENCE</scope>
    <source>
        <strain evidence="5">EXF-13308</strain>
    </source>
</reference>
<dbReference type="AlphaFoldDB" id="A0AA38R693"/>
<evidence type="ECO:0000313" key="6">
    <source>
        <dbReference type="Proteomes" id="UP001174694"/>
    </source>
</evidence>
<name>A0AA38R693_9PEZI</name>
<dbReference type="EMBL" id="JANBVO010000035">
    <property type="protein sequence ID" value="KAJ9137279.1"/>
    <property type="molecule type" value="Genomic_DNA"/>
</dbReference>
<comment type="caution">
    <text evidence="5">The sequence shown here is derived from an EMBL/GenBank/DDBJ whole genome shotgun (WGS) entry which is preliminary data.</text>
</comment>
<organism evidence="5 6">
    <name type="scientific">Pleurostoma richardsiae</name>
    <dbReference type="NCBI Taxonomy" id="41990"/>
    <lineage>
        <taxon>Eukaryota</taxon>
        <taxon>Fungi</taxon>
        <taxon>Dikarya</taxon>
        <taxon>Ascomycota</taxon>
        <taxon>Pezizomycotina</taxon>
        <taxon>Sordariomycetes</taxon>
        <taxon>Sordariomycetidae</taxon>
        <taxon>Calosphaeriales</taxon>
        <taxon>Pleurostomataceae</taxon>
        <taxon>Pleurostoma</taxon>
    </lineage>
</organism>
<dbReference type="GO" id="GO:0016740">
    <property type="term" value="F:transferase activity"/>
    <property type="evidence" value="ECO:0007669"/>
    <property type="project" value="UniProtKB-KW"/>
</dbReference>
<protein>
    <recommendedName>
        <fullName evidence="3">Putative gamma-glutamylcyclotransferase</fullName>
    </recommendedName>
</protein>
<dbReference type="InterPro" id="IPR045038">
    <property type="entry name" value="AIG2-like"/>
</dbReference>
<dbReference type="Pfam" id="PF06094">
    <property type="entry name" value="GGACT"/>
    <property type="match status" value="1"/>
</dbReference>
<evidence type="ECO:0000313" key="5">
    <source>
        <dbReference type="EMBL" id="KAJ9137279.1"/>
    </source>
</evidence>